<reference evidence="2" key="1">
    <citation type="submission" date="2013-07" db="EMBL/GenBank/DDBJ databases">
        <title>The Genome Sequence of Cryptococcus bestiolae CBS10118.</title>
        <authorList>
            <consortium name="The Broad Institute Genome Sequencing Platform"/>
            <person name="Cuomo C."/>
            <person name="Litvintseva A."/>
            <person name="Chen Y."/>
            <person name="Heitman J."/>
            <person name="Sun S."/>
            <person name="Springer D."/>
            <person name="Dromer F."/>
            <person name="Young S.K."/>
            <person name="Zeng Q."/>
            <person name="Gargeya S."/>
            <person name="Fitzgerald M."/>
            <person name="Abouelleil A."/>
            <person name="Alvarado L."/>
            <person name="Berlin A.M."/>
            <person name="Chapman S.B."/>
            <person name="Dewar J."/>
            <person name="Goldberg J."/>
            <person name="Griggs A."/>
            <person name="Gujja S."/>
            <person name="Hansen M."/>
            <person name="Howarth C."/>
            <person name="Imamovic A."/>
            <person name="Larimer J."/>
            <person name="McCowan C."/>
            <person name="Murphy C."/>
            <person name="Pearson M."/>
            <person name="Priest M."/>
            <person name="Roberts A."/>
            <person name="Saif S."/>
            <person name="Shea T."/>
            <person name="Sykes S."/>
            <person name="Wortman J."/>
            <person name="Nusbaum C."/>
            <person name="Birren B."/>
        </authorList>
    </citation>
    <scope>NUCLEOTIDE SEQUENCE [LARGE SCALE GENOMIC DNA]</scope>
    <source>
        <strain evidence="2">CBS 10118</strain>
    </source>
</reference>
<reference evidence="3" key="2">
    <citation type="submission" date="2013-07" db="EMBL/GenBank/DDBJ databases">
        <authorList>
            <consortium name="The Broad Institute Genome Sequencing Platform"/>
            <person name="Cuomo C."/>
            <person name="Litvintseva A."/>
            <person name="Chen Y."/>
            <person name="Heitman J."/>
            <person name="Sun S."/>
            <person name="Springer D."/>
            <person name="Dromer F."/>
            <person name="Young S.K."/>
            <person name="Zeng Q."/>
            <person name="Gargeya S."/>
            <person name="Fitzgerald M."/>
            <person name="Abouelleil A."/>
            <person name="Alvarado L."/>
            <person name="Berlin A.M."/>
            <person name="Chapman S.B."/>
            <person name="Dewar J."/>
            <person name="Goldberg J."/>
            <person name="Griggs A."/>
            <person name="Gujja S."/>
            <person name="Hansen M."/>
            <person name="Howarth C."/>
            <person name="Imamovic A."/>
            <person name="Larimer J."/>
            <person name="McCowan C."/>
            <person name="Murphy C."/>
            <person name="Pearson M."/>
            <person name="Priest M."/>
            <person name="Roberts A."/>
            <person name="Saif S."/>
            <person name="Shea T."/>
            <person name="Sykes S."/>
            <person name="Wortman J."/>
            <person name="Nusbaum C."/>
            <person name="Birren B."/>
        </authorList>
    </citation>
    <scope>NUCLEOTIDE SEQUENCE</scope>
    <source>
        <strain evidence="3">CBS 10118</strain>
    </source>
</reference>
<sequence length="229" mass="25501">MAKDTQRSQSGPRLPDSVLSDTFGLTRQRNGNLQHTMKQVNCSSRVSESLQCEFDTPVLGPDGFPRRFTCKKCRIKKQRCDCLANRWDGDPSGTILLPLPSPSADHLYYHFSGSPPLSMAPLGDYLWNTAVHHEKAQGVDKWDVKPLDWAEIDTTPPNFQVSQQPTSVDIPFESQQSFNKWTDSMPNKVEAALAAEADKGPRMRLTPSQVAKGDESFAAIKKSLQVEVP</sequence>
<proteinExistence type="predicted"/>
<dbReference type="KEGG" id="kbi:30208264"/>
<dbReference type="Proteomes" id="UP000092730">
    <property type="component" value="Chromosome 1"/>
</dbReference>
<organism evidence="2">
    <name type="scientific">Kwoniella bestiolae CBS 10118</name>
    <dbReference type="NCBI Taxonomy" id="1296100"/>
    <lineage>
        <taxon>Eukaryota</taxon>
        <taxon>Fungi</taxon>
        <taxon>Dikarya</taxon>
        <taxon>Basidiomycota</taxon>
        <taxon>Agaricomycotina</taxon>
        <taxon>Tremellomycetes</taxon>
        <taxon>Tremellales</taxon>
        <taxon>Cryptococcaceae</taxon>
        <taxon>Kwoniella</taxon>
    </lineage>
</organism>
<dbReference type="VEuPathDB" id="FungiDB:I302_03865"/>
<accession>A0A1B9G577</accession>
<name>A0A1B9G577_9TREE</name>
<keyword evidence="4" id="KW-1185">Reference proteome</keyword>
<dbReference type="GeneID" id="30208264"/>
<evidence type="ECO:0000313" key="3">
    <source>
        <dbReference type="EMBL" id="WVW78537.1"/>
    </source>
</evidence>
<dbReference type="EMBL" id="CP144541">
    <property type="protein sequence ID" value="WVW78537.1"/>
    <property type="molecule type" value="Genomic_DNA"/>
</dbReference>
<feature type="region of interest" description="Disordered" evidence="1">
    <location>
        <begin position="1"/>
        <end position="20"/>
    </location>
</feature>
<gene>
    <name evidence="2" type="ORF">I302_03865</name>
    <name evidence="3" type="ORF">I302_100492</name>
</gene>
<dbReference type="EMBL" id="KI894020">
    <property type="protein sequence ID" value="OCF26187.1"/>
    <property type="molecule type" value="Genomic_DNA"/>
</dbReference>
<evidence type="ECO:0000313" key="4">
    <source>
        <dbReference type="Proteomes" id="UP000092730"/>
    </source>
</evidence>
<reference evidence="2" key="3">
    <citation type="submission" date="2014-01" db="EMBL/GenBank/DDBJ databases">
        <title>Evolution of pathogenesis and genome organization in the Tremellales.</title>
        <authorList>
            <person name="Cuomo C."/>
            <person name="Litvintseva A."/>
            <person name="Heitman J."/>
            <person name="Chen Y."/>
            <person name="Sun S."/>
            <person name="Springer D."/>
            <person name="Dromer F."/>
            <person name="Young S."/>
            <person name="Zeng Q."/>
            <person name="Chapman S."/>
            <person name="Gujja S."/>
            <person name="Saif S."/>
            <person name="Birren B."/>
        </authorList>
    </citation>
    <scope>NUCLEOTIDE SEQUENCE</scope>
    <source>
        <strain evidence="2">CBS 10118</strain>
    </source>
</reference>
<dbReference type="RefSeq" id="XP_019047257.1">
    <property type="nucleotide sequence ID" value="XM_019190509.1"/>
</dbReference>
<reference evidence="3" key="4">
    <citation type="submission" date="2024-02" db="EMBL/GenBank/DDBJ databases">
        <title>Comparative genomics of Cryptococcus and Kwoniella reveals pathogenesis evolution and contrasting modes of karyotype evolution via chromosome fusion or intercentromeric recombination.</title>
        <authorList>
            <person name="Coelho M.A."/>
            <person name="David-Palma M."/>
            <person name="Shea T."/>
            <person name="Bowers K."/>
            <person name="McGinley-Smith S."/>
            <person name="Mohammad A.W."/>
            <person name="Gnirke A."/>
            <person name="Yurkov A.M."/>
            <person name="Nowrousian M."/>
            <person name="Sun S."/>
            <person name="Cuomo C.A."/>
            <person name="Heitman J."/>
        </authorList>
    </citation>
    <scope>NUCLEOTIDE SEQUENCE</scope>
    <source>
        <strain evidence="3">CBS 10118</strain>
    </source>
</reference>
<protein>
    <submittedName>
        <fullName evidence="2">Uncharacterized protein</fullName>
    </submittedName>
</protein>
<evidence type="ECO:0000313" key="2">
    <source>
        <dbReference type="EMBL" id="OCF26187.1"/>
    </source>
</evidence>
<evidence type="ECO:0000256" key="1">
    <source>
        <dbReference type="SAM" id="MobiDB-lite"/>
    </source>
</evidence>
<dbReference type="AlphaFoldDB" id="A0A1B9G577"/>